<evidence type="ECO:0000256" key="19">
    <source>
        <dbReference type="SAM" id="Phobius"/>
    </source>
</evidence>
<reference evidence="20 21" key="1">
    <citation type="submission" date="2019-12" db="EMBL/GenBank/DDBJ databases">
        <title>Nitratireductor arenosus sp. nov., Isolated from sea sand, Jeju island, South Korea.</title>
        <authorList>
            <person name="Kim W."/>
        </authorList>
    </citation>
    <scope>NUCLEOTIDE SEQUENCE [LARGE SCALE GENOMIC DNA]</scope>
    <source>
        <strain evidence="20 21">CAU 1489</strain>
    </source>
</reference>
<evidence type="ECO:0000256" key="6">
    <source>
        <dbReference type="ARBA" id="ARBA00012487"/>
    </source>
</evidence>
<evidence type="ECO:0000256" key="4">
    <source>
        <dbReference type="ARBA" id="ARBA00005189"/>
    </source>
</evidence>
<keyword evidence="17" id="KW-1208">Phospholipid metabolism</keyword>
<dbReference type="UniPathway" id="UPA00557">
    <property type="reaction ID" value="UER00614"/>
</dbReference>
<evidence type="ECO:0000256" key="5">
    <source>
        <dbReference type="ARBA" id="ARBA00010185"/>
    </source>
</evidence>
<gene>
    <name evidence="20" type="ORF">GN330_11600</name>
</gene>
<protein>
    <recommendedName>
        <fullName evidence="7 18">Phosphatidate cytidylyltransferase</fullName>
        <ecNumber evidence="6 18">2.7.7.41</ecNumber>
    </recommendedName>
</protein>
<keyword evidence="8" id="KW-1003">Cell membrane</keyword>
<keyword evidence="11 18" id="KW-0812">Transmembrane</keyword>
<dbReference type="GO" id="GO:0005886">
    <property type="term" value="C:plasma membrane"/>
    <property type="evidence" value="ECO:0007669"/>
    <property type="project" value="UniProtKB-SubCell"/>
</dbReference>
<dbReference type="GO" id="GO:0004605">
    <property type="term" value="F:phosphatidate cytidylyltransferase activity"/>
    <property type="evidence" value="ECO:0007669"/>
    <property type="project" value="UniProtKB-EC"/>
</dbReference>
<dbReference type="PANTHER" id="PTHR46382">
    <property type="entry name" value="PHOSPHATIDATE CYTIDYLYLTRANSFERASE"/>
    <property type="match status" value="1"/>
</dbReference>
<evidence type="ECO:0000256" key="3">
    <source>
        <dbReference type="ARBA" id="ARBA00005119"/>
    </source>
</evidence>
<comment type="pathway">
    <text evidence="3 18">Phospholipid metabolism; CDP-diacylglycerol biosynthesis; CDP-diacylglycerol from sn-glycerol 3-phosphate: step 3/3.</text>
</comment>
<evidence type="ECO:0000256" key="2">
    <source>
        <dbReference type="ARBA" id="ARBA00004651"/>
    </source>
</evidence>
<feature type="transmembrane region" description="Helical" evidence="19">
    <location>
        <begin position="56"/>
        <end position="74"/>
    </location>
</feature>
<evidence type="ECO:0000256" key="7">
    <source>
        <dbReference type="ARBA" id="ARBA00019373"/>
    </source>
</evidence>
<evidence type="ECO:0000256" key="10">
    <source>
        <dbReference type="ARBA" id="ARBA00022679"/>
    </source>
</evidence>
<proteinExistence type="inferred from homology"/>
<feature type="transmembrane region" description="Helical" evidence="19">
    <location>
        <begin position="168"/>
        <end position="187"/>
    </location>
</feature>
<evidence type="ECO:0000256" key="16">
    <source>
        <dbReference type="ARBA" id="ARBA00023209"/>
    </source>
</evidence>
<comment type="catalytic activity">
    <reaction evidence="1 18">
        <text>a 1,2-diacyl-sn-glycero-3-phosphate + CTP + H(+) = a CDP-1,2-diacyl-sn-glycerol + diphosphate</text>
        <dbReference type="Rhea" id="RHEA:16229"/>
        <dbReference type="ChEBI" id="CHEBI:15378"/>
        <dbReference type="ChEBI" id="CHEBI:33019"/>
        <dbReference type="ChEBI" id="CHEBI:37563"/>
        <dbReference type="ChEBI" id="CHEBI:58332"/>
        <dbReference type="ChEBI" id="CHEBI:58608"/>
        <dbReference type="EC" id="2.7.7.41"/>
    </reaction>
</comment>
<evidence type="ECO:0000256" key="13">
    <source>
        <dbReference type="ARBA" id="ARBA00022989"/>
    </source>
</evidence>
<feature type="transmembrane region" description="Helical" evidence="19">
    <location>
        <begin position="102"/>
        <end position="121"/>
    </location>
</feature>
<evidence type="ECO:0000256" key="8">
    <source>
        <dbReference type="ARBA" id="ARBA00022475"/>
    </source>
</evidence>
<evidence type="ECO:0000256" key="18">
    <source>
        <dbReference type="RuleBase" id="RU003938"/>
    </source>
</evidence>
<keyword evidence="10 18" id="KW-0808">Transferase</keyword>
<dbReference type="PANTHER" id="PTHR46382:SF1">
    <property type="entry name" value="PHOSPHATIDATE CYTIDYLYLTRANSFERASE"/>
    <property type="match status" value="1"/>
</dbReference>
<keyword evidence="14" id="KW-0443">Lipid metabolism</keyword>
<evidence type="ECO:0000256" key="11">
    <source>
        <dbReference type="ARBA" id="ARBA00022692"/>
    </source>
</evidence>
<evidence type="ECO:0000256" key="1">
    <source>
        <dbReference type="ARBA" id="ARBA00001698"/>
    </source>
</evidence>
<comment type="similarity">
    <text evidence="5 18">Belongs to the CDS family.</text>
</comment>
<evidence type="ECO:0000256" key="15">
    <source>
        <dbReference type="ARBA" id="ARBA00023136"/>
    </source>
</evidence>
<keyword evidence="21" id="KW-1185">Reference proteome</keyword>
<comment type="caution">
    <text evidence="20">The sequence shown here is derived from an EMBL/GenBank/DDBJ whole genome shotgun (WGS) entry which is preliminary data.</text>
</comment>
<evidence type="ECO:0000256" key="14">
    <source>
        <dbReference type="ARBA" id="ARBA00023098"/>
    </source>
</evidence>
<accession>A0A844QIU3</accession>
<keyword evidence="9" id="KW-0444">Lipid biosynthesis</keyword>
<keyword evidence="16" id="KW-0594">Phospholipid biosynthesis</keyword>
<keyword evidence="13 19" id="KW-1133">Transmembrane helix</keyword>
<dbReference type="EC" id="2.7.7.41" evidence="6 18"/>
<evidence type="ECO:0000256" key="17">
    <source>
        <dbReference type="ARBA" id="ARBA00023264"/>
    </source>
</evidence>
<dbReference type="GO" id="GO:0016024">
    <property type="term" value="P:CDP-diacylglycerol biosynthetic process"/>
    <property type="evidence" value="ECO:0007669"/>
    <property type="project" value="UniProtKB-UniPathway"/>
</dbReference>
<organism evidence="20 21">
    <name type="scientific">Nitratireductor arenosus</name>
    <dbReference type="NCBI Taxonomy" id="2682096"/>
    <lineage>
        <taxon>Bacteria</taxon>
        <taxon>Pseudomonadati</taxon>
        <taxon>Pseudomonadota</taxon>
        <taxon>Alphaproteobacteria</taxon>
        <taxon>Hyphomicrobiales</taxon>
        <taxon>Phyllobacteriaceae</taxon>
        <taxon>Nitratireductor</taxon>
    </lineage>
</organism>
<dbReference type="InterPro" id="IPR000374">
    <property type="entry name" value="PC_trans"/>
</dbReference>
<dbReference type="AlphaFoldDB" id="A0A844QIU3"/>
<dbReference type="EMBL" id="WPHG01000002">
    <property type="protein sequence ID" value="MVA97890.1"/>
    <property type="molecule type" value="Genomic_DNA"/>
</dbReference>
<dbReference type="Proteomes" id="UP000463224">
    <property type="component" value="Unassembled WGS sequence"/>
</dbReference>
<dbReference type="RefSeq" id="WP_156712795.1">
    <property type="nucleotide sequence ID" value="NZ_WPHG01000002.1"/>
</dbReference>
<evidence type="ECO:0000256" key="9">
    <source>
        <dbReference type="ARBA" id="ARBA00022516"/>
    </source>
</evidence>
<dbReference type="PROSITE" id="PS01315">
    <property type="entry name" value="CDS"/>
    <property type="match status" value="1"/>
</dbReference>
<feature type="transmembrane region" description="Helical" evidence="19">
    <location>
        <begin position="193"/>
        <end position="214"/>
    </location>
</feature>
<evidence type="ECO:0000313" key="21">
    <source>
        <dbReference type="Proteomes" id="UP000463224"/>
    </source>
</evidence>
<comment type="pathway">
    <text evidence="4">Lipid metabolism.</text>
</comment>
<keyword evidence="15 19" id="KW-0472">Membrane</keyword>
<dbReference type="Pfam" id="PF01148">
    <property type="entry name" value="CTP_transf_1"/>
    <property type="match status" value="1"/>
</dbReference>
<evidence type="ECO:0000313" key="20">
    <source>
        <dbReference type="EMBL" id="MVA97890.1"/>
    </source>
</evidence>
<name>A0A844QIU3_9HYPH</name>
<evidence type="ECO:0000256" key="12">
    <source>
        <dbReference type="ARBA" id="ARBA00022695"/>
    </source>
</evidence>
<feature type="transmembrane region" description="Helical" evidence="19">
    <location>
        <begin position="30"/>
        <end position="49"/>
    </location>
</feature>
<comment type="subcellular location">
    <subcellularLocation>
        <location evidence="2">Cell membrane</location>
        <topology evidence="2">Multi-pass membrane protein</topology>
    </subcellularLocation>
</comment>
<feature type="transmembrane region" description="Helical" evidence="19">
    <location>
        <begin position="127"/>
        <end position="148"/>
    </location>
</feature>
<keyword evidence="12 18" id="KW-0548">Nucleotidyltransferase</keyword>
<sequence length="271" mass="27031">MSNFHLRLVSAVILAGVALGLTYFGGAAFRVLAVAVGGGIFIEWCLLSGQTRHRTHFALMGVVASVLLLMVLAGLPPSTVLVALAAGIGLALASGLVSGQGLWGAGGIAYAVLPVIAASAIRGDAPAGLVAVLFLFAVVWATDIFAYFVGRLAGGPKLAPAISPGKTWSGAVGGVLFAVVAGLAVATVSGLRIGGLLIVSIVLLSAVSQIGDLFESWLKRHFGAKDSSNLIPGHGGVMDRVDGLVAAVIGLYLIGVAASGPNDPLAAFGSG</sequence>